<dbReference type="GO" id="GO:0004803">
    <property type="term" value="F:transposase activity"/>
    <property type="evidence" value="ECO:0007669"/>
    <property type="project" value="InterPro"/>
</dbReference>
<dbReference type="SUPFAM" id="SSF48295">
    <property type="entry name" value="TrpR-like"/>
    <property type="match status" value="1"/>
</dbReference>
<evidence type="ECO:0000313" key="2">
    <source>
        <dbReference type="Proteomes" id="UP000255541"/>
    </source>
</evidence>
<evidence type="ECO:0000313" key="1">
    <source>
        <dbReference type="EMBL" id="RDS87721.1"/>
    </source>
</evidence>
<dbReference type="GO" id="GO:0043565">
    <property type="term" value="F:sequence-specific DNA binding"/>
    <property type="evidence" value="ECO:0007669"/>
    <property type="project" value="InterPro"/>
</dbReference>
<reference evidence="1 2" key="1">
    <citation type="submission" date="2018-07" db="EMBL/GenBank/DDBJ databases">
        <title>Draft Genome Sequence of Pseudomonas fluorescens AHK-1 associated with canker disease of kiwifruit.</title>
        <authorList>
            <person name="Wu Z."/>
        </authorList>
    </citation>
    <scope>NUCLEOTIDE SEQUENCE [LARGE SCALE GENOMIC DNA]</scope>
    <source>
        <strain evidence="1 2">AHK-1</strain>
    </source>
</reference>
<dbReference type="InterPro" id="IPR002514">
    <property type="entry name" value="Transposase_8"/>
</dbReference>
<protein>
    <recommendedName>
        <fullName evidence="3">Transposase</fullName>
    </recommendedName>
</protein>
<organism evidence="1 2">
    <name type="scientific">Pseudomonas fluorescens</name>
    <dbReference type="NCBI Taxonomy" id="294"/>
    <lineage>
        <taxon>Bacteria</taxon>
        <taxon>Pseudomonadati</taxon>
        <taxon>Pseudomonadota</taxon>
        <taxon>Gammaproteobacteria</taxon>
        <taxon>Pseudomonadales</taxon>
        <taxon>Pseudomonadaceae</taxon>
        <taxon>Pseudomonas</taxon>
    </lineage>
</organism>
<dbReference type="Pfam" id="PF01527">
    <property type="entry name" value="HTH_Tnp_1"/>
    <property type="match status" value="1"/>
</dbReference>
<evidence type="ECO:0008006" key="3">
    <source>
        <dbReference type="Google" id="ProtNLM"/>
    </source>
</evidence>
<name>A0A7Z6MS46_PSEFL</name>
<gene>
    <name evidence="1" type="ORF">DL347_28745</name>
</gene>
<dbReference type="InterPro" id="IPR010921">
    <property type="entry name" value="Trp_repressor/repl_initiator"/>
</dbReference>
<dbReference type="Proteomes" id="UP000255541">
    <property type="component" value="Unassembled WGS sequence"/>
</dbReference>
<comment type="caution">
    <text evidence="1">The sequence shown here is derived from an EMBL/GenBank/DDBJ whole genome shotgun (WGS) entry which is preliminary data.</text>
</comment>
<dbReference type="AlphaFoldDB" id="A0A7Z6MS46"/>
<dbReference type="EMBL" id="QRBA01000022">
    <property type="protein sequence ID" value="RDS87721.1"/>
    <property type="molecule type" value="Genomic_DNA"/>
</dbReference>
<dbReference type="NCBIfam" id="NF047595">
    <property type="entry name" value="IS66_ISRel24_TnpA"/>
    <property type="match status" value="1"/>
</dbReference>
<proteinExistence type="predicted"/>
<sequence>MTPLNVDVQHFGVRSKYVDTIALTARITMRQRTSYPKLFKAQVVQECLQPDVSIANIALRHGINANLVRKWIPLYRDCQPGTLPAFVPLKVRTKSEPVESTLARIEIPFKQQTLTVAWPTIDPDGCARFIRGLVK</sequence>
<dbReference type="GO" id="GO:0006313">
    <property type="term" value="P:DNA transposition"/>
    <property type="evidence" value="ECO:0007669"/>
    <property type="project" value="InterPro"/>
</dbReference>
<accession>A0A7Z6MS46</accession>